<evidence type="ECO:0000313" key="2">
    <source>
        <dbReference type="EMBL" id="MBF8148840.1"/>
    </source>
</evidence>
<evidence type="ECO:0000313" key="3">
    <source>
        <dbReference type="Proteomes" id="UP000611215"/>
    </source>
</evidence>
<reference evidence="2 3" key="1">
    <citation type="submission" date="2020-11" db="EMBL/GenBank/DDBJ databases">
        <title>Winogradskyella marina sp. nov., isolated from marine sediment.</title>
        <authorList>
            <person name="Bo J."/>
            <person name="Wang S."/>
            <person name="Song X."/>
            <person name="Du Z."/>
        </authorList>
    </citation>
    <scope>NUCLEOTIDE SEQUENCE [LARGE SCALE GENOMIC DNA]</scope>
    <source>
        <strain evidence="2 3">F6397</strain>
    </source>
</reference>
<protein>
    <submittedName>
        <fullName evidence="2">Uncharacterized protein</fullName>
    </submittedName>
</protein>
<feature type="compositionally biased region" description="Basic and acidic residues" evidence="1">
    <location>
        <begin position="109"/>
        <end position="118"/>
    </location>
</feature>
<gene>
    <name evidence="2" type="ORF">ITJ86_02965</name>
</gene>
<comment type="caution">
    <text evidence="2">The sequence shown here is derived from an EMBL/GenBank/DDBJ whole genome shotgun (WGS) entry which is preliminary data.</text>
</comment>
<feature type="region of interest" description="Disordered" evidence="1">
    <location>
        <begin position="79"/>
        <end position="118"/>
    </location>
</feature>
<dbReference type="EMBL" id="JADOET010000001">
    <property type="protein sequence ID" value="MBF8148840.1"/>
    <property type="molecule type" value="Genomic_DNA"/>
</dbReference>
<accession>A0ABS0EEF3</accession>
<dbReference type="PROSITE" id="PS51257">
    <property type="entry name" value="PROKAR_LIPOPROTEIN"/>
    <property type="match status" value="1"/>
</dbReference>
<evidence type="ECO:0000256" key="1">
    <source>
        <dbReference type="SAM" id="MobiDB-lite"/>
    </source>
</evidence>
<dbReference type="RefSeq" id="WP_195870107.1">
    <property type="nucleotide sequence ID" value="NZ_JADOET010000001.1"/>
</dbReference>
<sequence length="170" mass="19733">MKFQNIIMCFSLVLMLSCGSSERVITDEGKVYEVKGNTIKNDGNNVTKNLSAEEKEAINTVLERKENAKKAFDKKQKELEDAIEEQENIQEAAENKQKELEEELETLEDSLKESQDARDNYATIKARYNDKRNKFKKLKKEGKLSPNDIEDWKEKLEKIKEDVNEAKNKL</sequence>
<proteinExistence type="predicted"/>
<name>A0ABS0EEF3_9FLAO</name>
<dbReference type="Proteomes" id="UP000611215">
    <property type="component" value="Unassembled WGS sequence"/>
</dbReference>
<organism evidence="2 3">
    <name type="scientific">Winogradskyella marina</name>
    <dbReference type="NCBI Taxonomy" id="2785530"/>
    <lineage>
        <taxon>Bacteria</taxon>
        <taxon>Pseudomonadati</taxon>
        <taxon>Bacteroidota</taxon>
        <taxon>Flavobacteriia</taxon>
        <taxon>Flavobacteriales</taxon>
        <taxon>Flavobacteriaceae</taxon>
        <taxon>Winogradskyella</taxon>
    </lineage>
</organism>
<keyword evidence="3" id="KW-1185">Reference proteome</keyword>